<gene>
    <name evidence="2" type="ORF">C7455_105184</name>
</gene>
<feature type="signal peptide" evidence="1">
    <location>
        <begin position="1"/>
        <end position="22"/>
    </location>
</feature>
<reference evidence="2 3" key="1">
    <citation type="submission" date="2018-05" db="EMBL/GenBank/DDBJ databases">
        <title>Genomic Encyclopedia of Type Strains, Phase IV (KMG-IV): sequencing the most valuable type-strain genomes for metagenomic binning, comparative biology and taxonomic classification.</title>
        <authorList>
            <person name="Goeker M."/>
        </authorList>
    </citation>
    <scope>NUCLEOTIDE SEQUENCE [LARGE SCALE GENOMIC DNA]</scope>
    <source>
        <strain evidence="2 3">DSM 16097</strain>
    </source>
</reference>
<dbReference type="AlphaFoldDB" id="A0A316GHZ9"/>
<evidence type="ECO:0008006" key="4">
    <source>
        <dbReference type="Google" id="ProtNLM"/>
    </source>
</evidence>
<protein>
    <recommendedName>
        <fullName evidence="4">Argininosuccinate lyase</fullName>
    </recommendedName>
</protein>
<evidence type="ECO:0000313" key="2">
    <source>
        <dbReference type="EMBL" id="PWK60200.1"/>
    </source>
</evidence>
<dbReference type="EMBL" id="QGGW01000005">
    <property type="protein sequence ID" value="PWK60200.1"/>
    <property type="molecule type" value="Genomic_DNA"/>
</dbReference>
<sequence>MMIRVLTAVVALALLASCGADGEPERPEPRPSAGVTLSGGVAIGVAGGS</sequence>
<keyword evidence="1" id="KW-0732">Signal</keyword>
<name>A0A316GHZ9_9RHOB</name>
<dbReference type="Proteomes" id="UP000245708">
    <property type="component" value="Unassembled WGS sequence"/>
</dbReference>
<evidence type="ECO:0000313" key="3">
    <source>
        <dbReference type="Proteomes" id="UP000245708"/>
    </source>
</evidence>
<feature type="chain" id="PRO_5016463281" description="Argininosuccinate lyase" evidence="1">
    <location>
        <begin position="23"/>
        <end position="49"/>
    </location>
</feature>
<comment type="caution">
    <text evidence="2">The sequence shown here is derived from an EMBL/GenBank/DDBJ whole genome shotgun (WGS) entry which is preliminary data.</text>
</comment>
<accession>A0A316GHZ9</accession>
<dbReference type="RefSeq" id="WP_245904314.1">
    <property type="nucleotide sequence ID" value="NZ_QGGW01000005.1"/>
</dbReference>
<evidence type="ECO:0000256" key="1">
    <source>
        <dbReference type="SAM" id="SignalP"/>
    </source>
</evidence>
<proteinExistence type="predicted"/>
<organism evidence="2 3">
    <name type="scientific">Roseicyclus mahoneyensis</name>
    <dbReference type="NCBI Taxonomy" id="164332"/>
    <lineage>
        <taxon>Bacteria</taxon>
        <taxon>Pseudomonadati</taxon>
        <taxon>Pseudomonadota</taxon>
        <taxon>Alphaproteobacteria</taxon>
        <taxon>Rhodobacterales</taxon>
        <taxon>Roseobacteraceae</taxon>
        <taxon>Roseicyclus</taxon>
    </lineage>
</organism>
<dbReference type="PROSITE" id="PS51257">
    <property type="entry name" value="PROKAR_LIPOPROTEIN"/>
    <property type="match status" value="1"/>
</dbReference>
<keyword evidence="3" id="KW-1185">Reference proteome</keyword>